<dbReference type="EMBL" id="JACHMN010000002">
    <property type="protein sequence ID" value="MBB5868108.1"/>
    <property type="molecule type" value="Genomic_DNA"/>
</dbReference>
<protein>
    <submittedName>
        <fullName evidence="2">Mannose-6-phosphate isomerase-like protein (Cupin superfamily)</fullName>
    </submittedName>
</protein>
<dbReference type="InterPro" id="IPR013096">
    <property type="entry name" value="Cupin_2"/>
</dbReference>
<dbReference type="InterPro" id="IPR014710">
    <property type="entry name" value="RmlC-like_jellyroll"/>
</dbReference>
<dbReference type="Proteomes" id="UP000587527">
    <property type="component" value="Unassembled WGS sequence"/>
</dbReference>
<proteinExistence type="predicted"/>
<evidence type="ECO:0000313" key="3">
    <source>
        <dbReference type="Proteomes" id="UP000587527"/>
    </source>
</evidence>
<name>A0A841BL63_9ACTN</name>
<evidence type="ECO:0000313" key="2">
    <source>
        <dbReference type="EMBL" id="MBB5868108.1"/>
    </source>
</evidence>
<dbReference type="AlphaFoldDB" id="A0A841BL63"/>
<keyword evidence="3" id="KW-1185">Reference proteome</keyword>
<keyword evidence="2" id="KW-0413">Isomerase</keyword>
<sequence length="110" mass="11499">MRIIEGAGAWTPPVGAANDWVEHLRVADLSVGTYCIPAGGLDDQSPHTEDEIYVVTAGRATIVTPSGTAEVGPGAVVFVPAGEEHRFVEVTEDLALLVVFGPAYGSRAPR</sequence>
<accession>A0A841BL63</accession>
<comment type="caution">
    <text evidence="2">The sequence shown here is derived from an EMBL/GenBank/DDBJ whole genome shotgun (WGS) entry which is preliminary data.</text>
</comment>
<dbReference type="Pfam" id="PF07883">
    <property type="entry name" value="Cupin_2"/>
    <property type="match status" value="1"/>
</dbReference>
<dbReference type="RefSeq" id="WP_184833795.1">
    <property type="nucleotide sequence ID" value="NZ_JACHMN010000002.1"/>
</dbReference>
<evidence type="ECO:0000259" key="1">
    <source>
        <dbReference type="Pfam" id="PF07883"/>
    </source>
</evidence>
<dbReference type="GO" id="GO:0016853">
    <property type="term" value="F:isomerase activity"/>
    <property type="evidence" value="ECO:0007669"/>
    <property type="project" value="UniProtKB-KW"/>
</dbReference>
<dbReference type="Gene3D" id="2.60.120.10">
    <property type="entry name" value="Jelly Rolls"/>
    <property type="match status" value="1"/>
</dbReference>
<feature type="domain" description="Cupin type-2" evidence="1">
    <location>
        <begin position="34"/>
        <end position="100"/>
    </location>
</feature>
<dbReference type="SUPFAM" id="SSF51182">
    <property type="entry name" value="RmlC-like cupins"/>
    <property type="match status" value="1"/>
</dbReference>
<organism evidence="2 3">
    <name type="scientific">Allocatelliglobosispora scoriae</name>
    <dbReference type="NCBI Taxonomy" id="643052"/>
    <lineage>
        <taxon>Bacteria</taxon>
        <taxon>Bacillati</taxon>
        <taxon>Actinomycetota</taxon>
        <taxon>Actinomycetes</taxon>
        <taxon>Micromonosporales</taxon>
        <taxon>Micromonosporaceae</taxon>
        <taxon>Allocatelliglobosispora</taxon>
    </lineage>
</organism>
<dbReference type="InterPro" id="IPR011051">
    <property type="entry name" value="RmlC_Cupin_sf"/>
</dbReference>
<reference evidence="2 3" key="1">
    <citation type="submission" date="2020-08" db="EMBL/GenBank/DDBJ databases">
        <title>Sequencing the genomes of 1000 actinobacteria strains.</title>
        <authorList>
            <person name="Klenk H.-P."/>
        </authorList>
    </citation>
    <scope>NUCLEOTIDE SEQUENCE [LARGE SCALE GENOMIC DNA]</scope>
    <source>
        <strain evidence="2 3">DSM 45362</strain>
    </source>
</reference>
<gene>
    <name evidence="2" type="ORF">F4553_001487</name>
</gene>